<dbReference type="PANTHER" id="PTHR35317:SF34">
    <property type="match status" value="1"/>
</dbReference>
<proteinExistence type="predicted"/>
<dbReference type="InterPro" id="IPR054722">
    <property type="entry name" value="PolX-like_BBD"/>
</dbReference>
<sequence length="340" mass="38856">MENFLCSKEYWGLVENGIPAVAEGLTDAQRKNIEDQKLKNLKAKNYLFQAIDRSVGESMNEYFAWTLTIANKMKANVDDKGDVAVVEKILRSMTPKFDYVVCSIEESKDIDTLTIDELQSSLFVHEQRMSSHEEEEHALKITHGETIWRKGHFQWECPSKEKEANYAQNQEEMLLMSYVDMNKANGEYMLFLDSGCSNHMCGKKEYFSDFDGSFKDSVKLGNNSSMVVMGKGNCKVFHPEKGLIMETKITLNRMFILPAISQPIASACFNAITEDMVQLWHCRYGHLSFKGLKTLQQKNMVNGLPQLKSPSRLCKACLVGKQQRFSFPTKTLGELHKFFN</sequence>
<dbReference type="Pfam" id="PF22936">
    <property type="entry name" value="Pol_BBD"/>
    <property type="match status" value="1"/>
</dbReference>
<evidence type="ECO:0000313" key="3">
    <source>
        <dbReference type="EMBL" id="RVW23322.1"/>
    </source>
</evidence>
<evidence type="ECO:0000259" key="2">
    <source>
        <dbReference type="Pfam" id="PF22936"/>
    </source>
</evidence>
<evidence type="ECO:0000259" key="1">
    <source>
        <dbReference type="Pfam" id="PF13976"/>
    </source>
</evidence>
<gene>
    <name evidence="3" type="ORF">CK203_100931</name>
</gene>
<name>A0A438CJF2_VITVI</name>
<comment type="caution">
    <text evidence="3">The sequence shown here is derived from an EMBL/GenBank/DDBJ whole genome shotgun (WGS) entry which is preliminary data.</text>
</comment>
<dbReference type="InterPro" id="IPR025724">
    <property type="entry name" value="GAG-pre-integrase_dom"/>
</dbReference>
<feature type="domain" description="Retrovirus-related Pol polyprotein from transposon TNT 1-94-like beta-barrel" evidence="2">
    <location>
        <begin position="191"/>
        <end position="262"/>
    </location>
</feature>
<evidence type="ECO:0000313" key="4">
    <source>
        <dbReference type="Proteomes" id="UP000288805"/>
    </source>
</evidence>
<feature type="domain" description="GAG-pre-integrase" evidence="1">
    <location>
        <begin position="263"/>
        <end position="322"/>
    </location>
</feature>
<organism evidence="3 4">
    <name type="scientific">Vitis vinifera</name>
    <name type="common">Grape</name>
    <dbReference type="NCBI Taxonomy" id="29760"/>
    <lineage>
        <taxon>Eukaryota</taxon>
        <taxon>Viridiplantae</taxon>
        <taxon>Streptophyta</taxon>
        <taxon>Embryophyta</taxon>
        <taxon>Tracheophyta</taxon>
        <taxon>Spermatophyta</taxon>
        <taxon>Magnoliopsida</taxon>
        <taxon>eudicotyledons</taxon>
        <taxon>Gunneridae</taxon>
        <taxon>Pentapetalae</taxon>
        <taxon>rosids</taxon>
        <taxon>Vitales</taxon>
        <taxon>Vitaceae</taxon>
        <taxon>Viteae</taxon>
        <taxon>Vitis</taxon>
    </lineage>
</organism>
<protein>
    <submittedName>
        <fullName evidence="3">Uncharacterized protein</fullName>
    </submittedName>
</protein>
<dbReference type="EMBL" id="QGNW01002199">
    <property type="protein sequence ID" value="RVW23322.1"/>
    <property type="molecule type" value="Genomic_DNA"/>
</dbReference>
<reference evidence="3 4" key="1">
    <citation type="journal article" date="2018" name="PLoS Genet.">
        <title>Population sequencing reveals clonal diversity and ancestral inbreeding in the grapevine cultivar Chardonnay.</title>
        <authorList>
            <person name="Roach M.J."/>
            <person name="Johnson D.L."/>
            <person name="Bohlmann J."/>
            <person name="van Vuuren H.J."/>
            <person name="Jones S.J."/>
            <person name="Pretorius I.S."/>
            <person name="Schmidt S.A."/>
            <person name="Borneman A.R."/>
        </authorList>
    </citation>
    <scope>NUCLEOTIDE SEQUENCE [LARGE SCALE GENOMIC DNA]</scope>
    <source>
        <strain evidence="4">cv. Chardonnay</strain>
        <tissue evidence="3">Leaf</tissue>
    </source>
</reference>
<dbReference type="Pfam" id="PF14223">
    <property type="entry name" value="Retrotran_gag_2"/>
    <property type="match status" value="1"/>
</dbReference>
<dbReference type="AlphaFoldDB" id="A0A438CJF2"/>
<dbReference type="PANTHER" id="PTHR35317">
    <property type="entry name" value="OS04G0629600 PROTEIN"/>
    <property type="match status" value="1"/>
</dbReference>
<accession>A0A438CJF2</accession>
<dbReference type="Pfam" id="PF13976">
    <property type="entry name" value="gag_pre-integrs"/>
    <property type="match status" value="1"/>
</dbReference>
<dbReference type="Proteomes" id="UP000288805">
    <property type="component" value="Unassembled WGS sequence"/>
</dbReference>